<dbReference type="Proteomes" id="UP000824540">
    <property type="component" value="Unassembled WGS sequence"/>
</dbReference>
<feature type="region of interest" description="Disordered" evidence="1">
    <location>
        <begin position="136"/>
        <end position="163"/>
    </location>
</feature>
<evidence type="ECO:0000313" key="2">
    <source>
        <dbReference type="EMBL" id="KAG9343741.1"/>
    </source>
</evidence>
<reference evidence="2" key="1">
    <citation type="thesis" date="2021" institute="BYU ScholarsArchive" country="Provo, UT, USA">
        <title>Applications of and Algorithms for Genome Assembly and Genomic Analyses with an Emphasis on Marine Teleosts.</title>
        <authorList>
            <person name="Pickett B.D."/>
        </authorList>
    </citation>
    <scope>NUCLEOTIDE SEQUENCE</scope>
    <source>
        <strain evidence="2">HI-2016</strain>
    </source>
</reference>
<proteinExistence type="predicted"/>
<comment type="caution">
    <text evidence="2">The sequence shown here is derived from an EMBL/GenBank/DDBJ whole genome shotgun (WGS) entry which is preliminary data.</text>
</comment>
<protein>
    <submittedName>
        <fullName evidence="2">Uncharacterized protein</fullName>
    </submittedName>
</protein>
<dbReference type="EMBL" id="JAFBMS010000022">
    <property type="protein sequence ID" value="KAG9343741.1"/>
    <property type="molecule type" value="Genomic_DNA"/>
</dbReference>
<sequence length="163" mass="17499">MATRWKILEQERTGFSPGAYGALLSQPLAAVTIASPAGRCCQNLCLTQSRDAHQGRASGFNHDGVSHTWDSLLVKQASLRFPEQQAQGREADASLALVTQPLATLLGQISSANVESDCSSSKKEWFLIMGLMVRSSSSKATGPPLWKKPQRPLSKGALGTFDV</sequence>
<evidence type="ECO:0000256" key="1">
    <source>
        <dbReference type="SAM" id="MobiDB-lite"/>
    </source>
</evidence>
<evidence type="ECO:0000313" key="3">
    <source>
        <dbReference type="Proteomes" id="UP000824540"/>
    </source>
</evidence>
<accession>A0A8T2NX97</accession>
<organism evidence="2 3">
    <name type="scientific">Albula glossodonta</name>
    <name type="common">roundjaw bonefish</name>
    <dbReference type="NCBI Taxonomy" id="121402"/>
    <lineage>
        <taxon>Eukaryota</taxon>
        <taxon>Metazoa</taxon>
        <taxon>Chordata</taxon>
        <taxon>Craniata</taxon>
        <taxon>Vertebrata</taxon>
        <taxon>Euteleostomi</taxon>
        <taxon>Actinopterygii</taxon>
        <taxon>Neopterygii</taxon>
        <taxon>Teleostei</taxon>
        <taxon>Albuliformes</taxon>
        <taxon>Albulidae</taxon>
        <taxon>Albula</taxon>
    </lineage>
</organism>
<name>A0A8T2NX97_9TELE</name>
<gene>
    <name evidence="2" type="ORF">JZ751_013122</name>
</gene>
<dbReference type="AlphaFoldDB" id="A0A8T2NX97"/>
<keyword evidence="3" id="KW-1185">Reference proteome</keyword>